<dbReference type="InterPro" id="IPR005149">
    <property type="entry name" value="Tscrpt_reg_PadR_N"/>
</dbReference>
<dbReference type="AlphaFoldDB" id="A0A2K2U924"/>
<organism evidence="3 4">
    <name type="scientific">Enteroscipio rubneri</name>
    <dbReference type="NCBI Taxonomy" id="2070686"/>
    <lineage>
        <taxon>Bacteria</taxon>
        <taxon>Bacillati</taxon>
        <taxon>Actinomycetota</taxon>
        <taxon>Coriobacteriia</taxon>
        <taxon>Eggerthellales</taxon>
        <taxon>Eggerthellaceae</taxon>
        <taxon>Enteroscipio</taxon>
    </lineage>
</organism>
<dbReference type="OrthoDB" id="122286at2"/>
<dbReference type="Proteomes" id="UP000236197">
    <property type="component" value="Unassembled WGS sequence"/>
</dbReference>
<sequence length="133" mass="14315">MAKRSPYETGELSDSIFLILLATLEPVHGYRIMQGIKESTQGTVEIGPATMYTTLKKLKGAGWIAEIADESEAPEEESRICYAATEEGRAVLRRDFERRRQLMALAEGLLVGTSGLGAGAGATGEGEHGEDDL</sequence>
<feature type="region of interest" description="Disordered" evidence="1">
    <location>
        <begin position="114"/>
        <end position="133"/>
    </location>
</feature>
<evidence type="ECO:0000313" key="3">
    <source>
        <dbReference type="EMBL" id="PNV66823.1"/>
    </source>
</evidence>
<dbReference type="SUPFAM" id="SSF46785">
    <property type="entry name" value="Winged helix' DNA-binding domain"/>
    <property type="match status" value="1"/>
</dbReference>
<evidence type="ECO:0000259" key="2">
    <source>
        <dbReference type="Pfam" id="PF03551"/>
    </source>
</evidence>
<gene>
    <name evidence="3" type="ORF">C2L71_11240</name>
</gene>
<dbReference type="InterPro" id="IPR036390">
    <property type="entry name" value="WH_DNA-bd_sf"/>
</dbReference>
<dbReference type="InterPro" id="IPR052509">
    <property type="entry name" value="Metal_resp_DNA-bind_regulator"/>
</dbReference>
<accession>A0A2K2U924</accession>
<feature type="domain" description="Transcription regulator PadR N-terminal" evidence="2">
    <location>
        <begin position="20"/>
        <end position="93"/>
    </location>
</feature>
<reference evidence="4" key="1">
    <citation type="submission" date="2018-01" db="EMBL/GenBank/DDBJ databases">
        <title>Rubneribacter badeniensis gen. nov., sp. nov., and Colonibacter rubneri, gen. nov., sp. nov., WGS of new members of the Eggerthellaceae.</title>
        <authorList>
            <person name="Danylec N."/>
            <person name="Stoll D.A."/>
            <person name="Doetsch A."/>
            <person name="Kulling S.E."/>
            <person name="Huch M."/>
        </authorList>
    </citation>
    <scope>NUCLEOTIDE SEQUENCE [LARGE SCALE GENOMIC DNA]</scope>
    <source>
        <strain evidence="4">ResAG-96</strain>
    </source>
</reference>
<dbReference type="Pfam" id="PF03551">
    <property type="entry name" value="PadR"/>
    <property type="match status" value="1"/>
</dbReference>
<proteinExistence type="predicted"/>
<feature type="compositionally biased region" description="Gly residues" evidence="1">
    <location>
        <begin position="114"/>
        <end position="124"/>
    </location>
</feature>
<dbReference type="InterPro" id="IPR036388">
    <property type="entry name" value="WH-like_DNA-bd_sf"/>
</dbReference>
<dbReference type="PANTHER" id="PTHR33169">
    <property type="entry name" value="PADR-FAMILY TRANSCRIPTIONAL REGULATOR"/>
    <property type="match status" value="1"/>
</dbReference>
<comment type="caution">
    <text evidence="3">The sequence shown here is derived from an EMBL/GenBank/DDBJ whole genome shotgun (WGS) entry which is preliminary data.</text>
</comment>
<name>A0A2K2U924_9ACTN</name>
<evidence type="ECO:0000313" key="4">
    <source>
        <dbReference type="Proteomes" id="UP000236197"/>
    </source>
</evidence>
<dbReference type="Gene3D" id="1.10.10.10">
    <property type="entry name" value="Winged helix-like DNA-binding domain superfamily/Winged helix DNA-binding domain"/>
    <property type="match status" value="1"/>
</dbReference>
<dbReference type="RefSeq" id="WP_103265846.1">
    <property type="nucleotide sequence ID" value="NZ_CABMLE010000020.1"/>
</dbReference>
<keyword evidence="4" id="KW-1185">Reference proteome</keyword>
<dbReference type="EMBL" id="PPEK01000020">
    <property type="protein sequence ID" value="PNV66823.1"/>
    <property type="molecule type" value="Genomic_DNA"/>
</dbReference>
<protein>
    <submittedName>
        <fullName evidence="3">PadR family transcriptional regulator</fullName>
    </submittedName>
</protein>
<evidence type="ECO:0000256" key="1">
    <source>
        <dbReference type="SAM" id="MobiDB-lite"/>
    </source>
</evidence>
<dbReference type="PANTHER" id="PTHR33169:SF13">
    <property type="entry name" value="PADR-FAMILY TRANSCRIPTIONAL REGULATOR"/>
    <property type="match status" value="1"/>
</dbReference>